<name>A0A9X0ABU0_9HELO</name>
<protein>
    <recommendedName>
        <fullName evidence="2">RING-type domain-containing protein</fullName>
    </recommendedName>
</protein>
<accession>A0A9X0ABU0</accession>
<comment type="caution">
    <text evidence="3">The sequence shown here is derived from an EMBL/GenBank/DDBJ whole genome shotgun (WGS) entry which is preliminary data.</text>
</comment>
<dbReference type="PANTHER" id="PTHR21540">
    <property type="entry name" value="RING FINGER AND SWIM DOMAIN-CONTAINING PROTEIN 2"/>
    <property type="match status" value="1"/>
</dbReference>
<sequence length="229" mass="26615">MLTREIPDNYCQRRPINEQESCLICHEDLNANENILTWCKIQCGVNFHRGCVLKWAATKWEDENFFRSGSDIQCGICRQSWVFTGEELLEAIRIGQNGHIYKAIEGYTNVAKILGIKELGMSEEEFQERKLELLQYGDEALASTLRQMSEAESQVYRRHVLEVGGDRLRCVIIQLRRKGEFDAWTEAYIRLHHPTEIDAFRRAMDASHSGASEKWQKLMIEGLLMELMK</sequence>
<dbReference type="GO" id="GO:0008270">
    <property type="term" value="F:zinc ion binding"/>
    <property type="evidence" value="ECO:0007669"/>
    <property type="project" value="UniProtKB-KW"/>
</dbReference>
<dbReference type="OrthoDB" id="2122982at2759"/>
<keyword evidence="1" id="KW-0862">Zinc</keyword>
<reference evidence="3" key="1">
    <citation type="submission" date="2022-11" db="EMBL/GenBank/DDBJ databases">
        <title>Genome Resource of Sclerotinia nivalis Strain SnTB1, a Plant Pathogen Isolated from American Ginseng.</title>
        <authorList>
            <person name="Fan S."/>
        </authorList>
    </citation>
    <scope>NUCLEOTIDE SEQUENCE</scope>
    <source>
        <strain evidence="3">SnTB1</strain>
    </source>
</reference>
<dbReference type="Gene3D" id="3.30.40.10">
    <property type="entry name" value="Zinc/RING finger domain, C3HC4 (zinc finger)"/>
    <property type="match status" value="1"/>
</dbReference>
<proteinExistence type="predicted"/>
<gene>
    <name evidence="3" type="ORF">OCU04_011475</name>
</gene>
<dbReference type="GO" id="GO:0061630">
    <property type="term" value="F:ubiquitin protein ligase activity"/>
    <property type="evidence" value="ECO:0007669"/>
    <property type="project" value="InterPro"/>
</dbReference>
<keyword evidence="4" id="KW-1185">Reference proteome</keyword>
<keyword evidence="1" id="KW-0479">Metal-binding</keyword>
<dbReference type="InterPro" id="IPR039903">
    <property type="entry name" value="Zswim2"/>
</dbReference>
<keyword evidence="1" id="KW-0863">Zinc-finger</keyword>
<feature type="domain" description="RING-type" evidence="2">
    <location>
        <begin position="22"/>
        <end position="78"/>
    </location>
</feature>
<evidence type="ECO:0000256" key="1">
    <source>
        <dbReference type="PROSITE-ProRule" id="PRU00175"/>
    </source>
</evidence>
<dbReference type="SUPFAM" id="SSF57850">
    <property type="entry name" value="RING/U-box"/>
    <property type="match status" value="1"/>
</dbReference>
<dbReference type="InterPro" id="IPR001841">
    <property type="entry name" value="Znf_RING"/>
</dbReference>
<organism evidence="3 4">
    <name type="scientific">Sclerotinia nivalis</name>
    <dbReference type="NCBI Taxonomy" id="352851"/>
    <lineage>
        <taxon>Eukaryota</taxon>
        <taxon>Fungi</taxon>
        <taxon>Dikarya</taxon>
        <taxon>Ascomycota</taxon>
        <taxon>Pezizomycotina</taxon>
        <taxon>Leotiomycetes</taxon>
        <taxon>Helotiales</taxon>
        <taxon>Sclerotiniaceae</taxon>
        <taxon>Sclerotinia</taxon>
    </lineage>
</organism>
<dbReference type="EMBL" id="JAPEIS010000014">
    <property type="protein sequence ID" value="KAJ8059845.1"/>
    <property type="molecule type" value="Genomic_DNA"/>
</dbReference>
<dbReference type="Proteomes" id="UP001152300">
    <property type="component" value="Unassembled WGS sequence"/>
</dbReference>
<evidence type="ECO:0000313" key="3">
    <source>
        <dbReference type="EMBL" id="KAJ8059845.1"/>
    </source>
</evidence>
<evidence type="ECO:0000259" key="2">
    <source>
        <dbReference type="PROSITE" id="PS50089"/>
    </source>
</evidence>
<dbReference type="PROSITE" id="PS50089">
    <property type="entry name" value="ZF_RING_2"/>
    <property type="match status" value="1"/>
</dbReference>
<evidence type="ECO:0000313" key="4">
    <source>
        <dbReference type="Proteomes" id="UP001152300"/>
    </source>
</evidence>
<dbReference type="AlphaFoldDB" id="A0A9X0ABU0"/>
<dbReference type="InterPro" id="IPR013083">
    <property type="entry name" value="Znf_RING/FYVE/PHD"/>
</dbReference>